<name>A0A0F9KE10_9ZZZZ</name>
<protein>
    <submittedName>
        <fullName evidence="1">Uncharacterized protein</fullName>
    </submittedName>
</protein>
<dbReference type="EMBL" id="LAZR01013780">
    <property type="protein sequence ID" value="KKM20373.1"/>
    <property type="molecule type" value="Genomic_DNA"/>
</dbReference>
<dbReference type="AlphaFoldDB" id="A0A0F9KE10"/>
<gene>
    <name evidence="1" type="ORF">LCGC14_1646050</name>
</gene>
<accession>A0A0F9KE10</accession>
<feature type="non-terminal residue" evidence="1">
    <location>
        <position position="1"/>
    </location>
</feature>
<organism evidence="1">
    <name type="scientific">marine sediment metagenome</name>
    <dbReference type="NCBI Taxonomy" id="412755"/>
    <lineage>
        <taxon>unclassified sequences</taxon>
        <taxon>metagenomes</taxon>
        <taxon>ecological metagenomes</taxon>
    </lineage>
</organism>
<comment type="caution">
    <text evidence="1">The sequence shown here is derived from an EMBL/GenBank/DDBJ whole genome shotgun (WGS) entry which is preliminary data.</text>
</comment>
<proteinExistence type="predicted"/>
<reference evidence="1" key="1">
    <citation type="journal article" date="2015" name="Nature">
        <title>Complex archaea that bridge the gap between prokaryotes and eukaryotes.</title>
        <authorList>
            <person name="Spang A."/>
            <person name="Saw J.H."/>
            <person name="Jorgensen S.L."/>
            <person name="Zaremba-Niedzwiedzka K."/>
            <person name="Martijn J."/>
            <person name="Lind A.E."/>
            <person name="van Eijk R."/>
            <person name="Schleper C."/>
            <person name="Guy L."/>
            <person name="Ettema T.J."/>
        </authorList>
    </citation>
    <scope>NUCLEOTIDE SEQUENCE</scope>
</reference>
<sequence length="43" mass="4805">IVHRYEIGQIVWVDTAVASADDMAQTDSELLKVDPSFLLSIEE</sequence>
<evidence type="ECO:0000313" key="1">
    <source>
        <dbReference type="EMBL" id="KKM20373.1"/>
    </source>
</evidence>